<dbReference type="InterPro" id="IPR026095">
    <property type="entry name" value="Myb/SANT-like_DNA-bd_dom_prot"/>
</dbReference>
<evidence type="ECO:0000259" key="2">
    <source>
        <dbReference type="Pfam" id="PF13837"/>
    </source>
</evidence>
<feature type="region of interest" description="Disordered" evidence="1">
    <location>
        <begin position="112"/>
        <end position="143"/>
    </location>
</feature>
<gene>
    <name evidence="3" type="ORF">SNE40_007079</name>
</gene>
<dbReference type="Gene3D" id="1.10.10.60">
    <property type="entry name" value="Homeodomain-like"/>
    <property type="match status" value="1"/>
</dbReference>
<reference evidence="3 4" key="1">
    <citation type="submission" date="2024-01" db="EMBL/GenBank/DDBJ databases">
        <title>The genome of the rayed Mediterranean limpet Patella caerulea (Linnaeus, 1758).</title>
        <authorList>
            <person name="Anh-Thu Weber A."/>
            <person name="Halstead-Nussloch G."/>
        </authorList>
    </citation>
    <scope>NUCLEOTIDE SEQUENCE [LARGE SCALE GENOMIC DNA]</scope>
    <source>
        <strain evidence="3">AATW-2023a</strain>
        <tissue evidence="3">Whole specimen</tissue>
    </source>
</reference>
<keyword evidence="4" id="KW-1185">Reference proteome</keyword>
<organism evidence="3 4">
    <name type="scientific">Patella caerulea</name>
    <name type="common">Rayed Mediterranean limpet</name>
    <dbReference type="NCBI Taxonomy" id="87958"/>
    <lineage>
        <taxon>Eukaryota</taxon>
        <taxon>Metazoa</taxon>
        <taxon>Spiralia</taxon>
        <taxon>Lophotrochozoa</taxon>
        <taxon>Mollusca</taxon>
        <taxon>Gastropoda</taxon>
        <taxon>Patellogastropoda</taxon>
        <taxon>Patelloidea</taxon>
        <taxon>Patellidae</taxon>
        <taxon>Patella</taxon>
    </lineage>
</organism>
<dbReference type="Proteomes" id="UP001347796">
    <property type="component" value="Unassembled WGS sequence"/>
</dbReference>
<dbReference type="PANTHER" id="PTHR22666">
    <property type="entry name" value="MYB_SANT-LIKE DNA-BINDING DOMAIN-CONTAINING PROTEIN 1"/>
    <property type="match status" value="1"/>
</dbReference>
<accession>A0AAN8JX69</accession>
<sequence>MNNQFDTTAKYDSKATNWMSDEIERLVEVWSQPEIQQEMETTYRNFFVFGKISKILLRYNVQRTASQCRVKIKNLKSTYTKLKETAPHEFEKLKCRHPYYEIIENIMTQKLDDAGKPPISQTDSRSSGLIKIESNLDDDDDDYDDEDDVNDVQFDIVNIHSHHEDDEEHSSFSMSQTHNSMMYESESSAIRNHSGPKAINKKRKLSYIEAEEPTDNNINHLNSESVKLILKKMDKMQNVLLDSVKDIKQQMSEERKFYMECEERRLKFFAELEEKRRRDERDHELRLFRLFTSTIQNNSNGSNVTAGNSSTERSNPFATYNSLINNNNQNTDDNEFKK</sequence>
<dbReference type="EMBL" id="JAZGQO010000006">
    <property type="protein sequence ID" value="KAK6184645.1"/>
    <property type="molecule type" value="Genomic_DNA"/>
</dbReference>
<dbReference type="GO" id="GO:0045893">
    <property type="term" value="P:positive regulation of DNA-templated transcription"/>
    <property type="evidence" value="ECO:0007669"/>
    <property type="project" value="TreeGrafter"/>
</dbReference>
<comment type="caution">
    <text evidence="3">The sequence shown here is derived from an EMBL/GenBank/DDBJ whole genome shotgun (WGS) entry which is preliminary data.</text>
</comment>
<dbReference type="AlphaFoldDB" id="A0AAN8JX69"/>
<evidence type="ECO:0000313" key="3">
    <source>
        <dbReference type="EMBL" id="KAK6184645.1"/>
    </source>
</evidence>
<name>A0AAN8JX69_PATCE</name>
<evidence type="ECO:0000256" key="1">
    <source>
        <dbReference type="SAM" id="MobiDB-lite"/>
    </source>
</evidence>
<protein>
    <recommendedName>
        <fullName evidence="2">Myb/SANT-like DNA-binding domain-containing protein</fullName>
    </recommendedName>
</protein>
<dbReference type="InterPro" id="IPR044822">
    <property type="entry name" value="Myb_DNA-bind_4"/>
</dbReference>
<proteinExistence type="predicted"/>
<dbReference type="Pfam" id="PF13837">
    <property type="entry name" value="Myb_DNA-bind_4"/>
    <property type="match status" value="1"/>
</dbReference>
<feature type="domain" description="Myb/SANT-like DNA-binding" evidence="2">
    <location>
        <begin position="16"/>
        <end position="103"/>
    </location>
</feature>
<dbReference type="GO" id="GO:0016604">
    <property type="term" value="C:nuclear body"/>
    <property type="evidence" value="ECO:0007669"/>
    <property type="project" value="TreeGrafter"/>
</dbReference>
<dbReference type="PANTHER" id="PTHR22666:SF3">
    <property type="entry name" value="MYB_SANT-LIKE DNA-BINDING DOMAIN-CONTAINING PROTEIN 1"/>
    <property type="match status" value="1"/>
</dbReference>
<evidence type="ECO:0000313" key="4">
    <source>
        <dbReference type="Proteomes" id="UP001347796"/>
    </source>
</evidence>